<reference evidence="1" key="1">
    <citation type="journal article" date="2015" name="Nature">
        <title>Complex archaea that bridge the gap between prokaryotes and eukaryotes.</title>
        <authorList>
            <person name="Spang A."/>
            <person name="Saw J.H."/>
            <person name="Jorgensen S.L."/>
            <person name="Zaremba-Niedzwiedzka K."/>
            <person name="Martijn J."/>
            <person name="Lind A.E."/>
            <person name="van Eijk R."/>
            <person name="Schleper C."/>
            <person name="Guy L."/>
            <person name="Ettema T.J."/>
        </authorList>
    </citation>
    <scope>NUCLEOTIDE SEQUENCE</scope>
</reference>
<name>A0A0F9MJ85_9ZZZZ</name>
<accession>A0A0F9MJ85</accession>
<sequence>MPIKDIEKRREYHKRYHYNYYRRNKIKYKERNTRLKQTTQKWFKEYKKGLRCSRCEENHPSCLEFHHKKDKKMSVGPMALWGYSKKKILEEIQKCIVICSNCHRKEHWPN</sequence>
<protein>
    <submittedName>
        <fullName evidence="1">Uncharacterized protein</fullName>
    </submittedName>
</protein>
<dbReference type="EMBL" id="LAZR01004575">
    <property type="protein sequence ID" value="KKN07405.1"/>
    <property type="molecule type" value="Genomic_DNA"/>
</dbReference>
<gene>
    <name evidence="1" type="ORF">LCGC14_1067480</name>
</gene>
<proteinExistence type="predicted"/>
<organism evidence="1">
    <name type="scientific">marine sediment metagenome</name>
    <dbReference type="NCBI Taxonomy" id="412755"/>
    <lineage>
        <taxon>unclassified sequences</taxon>
        <taxon>metagenomes</taxon>
        <taxon>ecological metagenomes</taxon>
    </lineage>
</organism>
<evidence type="ECO:0000313" key="1">
    <source>
        <dbReference type="EMBL" id="KKN07405.1"/>
    </source>
</evidence>
<comment type="caution">
    <text evidence="1">The sequence shown here is derived from an EMBL/GenBank/DDBJ whole genome shotgun (WGS) entry which is preliminary data.</text>
</comment>
<dbReference type="AlphaFoldDB" id="A0A0F9MJ85"/>